<name>A0ABV6P791_9MICC</name>
<reference evidence="1 2" key="1">
    <citation type="submission" date="2024-09" db="EMBL/GenBank/DDBJ databases">
        <authorList>
            <person name="Sun Q."/>
            <person name="Mori K."/>
        </authorList>
    </citation>
    <scope>NUCLEOTIDE SEQUENCE [LARGE SCALE GENOMIC DNA]</scope>
    <source>
        <strain evidence="1 2">NCAIM B.02604</strain>
    </source>
</reference>
<dbReference type="InterPro" id="IPR023198">
    <property type="entry name" value="PGP-like_dom2"/>
</dbReference>
<dbReference type="SFLD" id="SFLDG01129">
    <property type="entry name" value="C1.5:_HAD__Beta-PGM__Phosphata"/>
    <property type="match status" value="1"/>
</dbReference>
<dbReference type="Gene3D" id="3.40.50.1000">
    <property type="entry name" value="HAD superfamily/HAD-like"/>
    <property type="match status" value="1"/>
</dbReference>
<dbReference type="NCBIfam" id="TIGR01509">
    <property type="entry name" value="HAD-SF-IA-v3"/>
    <property type="match status" value="1"/>
</dbReference>
<organism evidence="1 2">
    <name type="scientific">Micrococcoides hystricis</name>
    <dbReference type="NCBI Taxonomy" id="1572761"/>
    <lineage>
        <taxon>Bacteria</taxon>
        <taxon>Bacillati</taxon>
        <taxon>Actinomycetota</taxon>
        <taxon>Actinomycetes</taxon>
        <taxon>Micrococcales</taxon>
        <taxon>Micrococcaceae</taxon>
        <taxon>Micrococcoides</taxon>
    </lineage>
</organism>
<evidence type="ECO:0000313" key="1">
    <source>
        <dbReference type="EMBL" id="MFC0580999.1"/>
    </source>
</evidence>
<dbReference type="PANTHER" id="PTHR18901:SF38">
    <property type="entry name" value="PSEUDOURIDINE-5'-PHOSPHATASE"/>
    <property type="match status" value="1"/>
</dbReference>
<proteinExistence type="predicted"/>
<dbReference type="SUPFAM" id="SSF56784">
    <property type="entry name" value="HAD-like"/>
    <property type="match status" value="1"/>
</dbReference>
<dbReference type="EMBL" id="JBHLUB010000001">
    <property type="protein sequence ID" value="MFC0580999.1"/>
    <property type="molecule type" value="Genomic_DNA"/>
</dbReference>
<dbReference type="Proteomes" id="UP001589862">
    <property type="component" value="Unassembled WGS sequence"/>
</dbReference>
<sequence>MASSLRFELPHAVFWDMDGTLIDTEPYWFAAEKRLVAAHGGTWSDEDCLALVGLHLPAGAKKLQAAGVKLSIEETVNALVTDVAEQTMENLIVRAGALELLQACAAANIPQALVTMSEDPLVSSVVQALEHRAGTKLFDVIVTGDLVTAGKPDPEAYELAHRRLQDETGRTLDPRSCLVIEDSPIGVGAGENSGMVTIAVPHTLPIAPTGRHIRWESLAGRSLEDLAGAIRQANTSLTHPH</sequence>
<dbReference type="RefSeq" id="WP_377457477.1">
    <property type="nucleotide sequence ID" value="NZ_JBHLUB010000001.1"/>
</dbReference>
<protein>
    <submittedName>
        <fullName evidence="1">HAD family hydrolase</fullName>
    </submittedName>
</protein>
<keyword evidence="2" id="KW-1185">Reference proteome</keyword>
<accession>A0ABV6P791</accession>
<dbReference type="Gene3D" id="1.10.150.240">
    <property type="entry name" value="Putative phosphatase, domain 2"/>
    <property type="match status" value="1"/>
</dbReference>
<gene>
    <name evidence="1" type="ORF">ACFFFR_01170</name>
</gene>
<keyword evidence="1" id="KW-0378">Hydrolase</keyword>
<dbReference type="GO" id="GO:0016787">
    <property type="term" value="F:hydrolase activity"/>
    <property type="evidence" value="ECO:0007669"/>
    <property type="project" value="UniProtKB-KW"/>
</dbReference>
<dbReference type="InterPro" id="IPR036412">
    <property type="entry name" value="HAD-like_sf"/>
</dbReference>
<dbReference type="InterPro" id="IPR006439">
    <property type="entry name" value="HAD-SF_hydro_IA"/>
</dbReference>
<evidence type="ECO:0000313" key="2">
    <source>
        <dbReference type="Proteomes" id="UP001589862"/>
    </source>
</evidence>
<dbReference type="Pfam" id="PF13419">
    <property type="entry name" value="HAD_2"/>
    <property type="match status" value="1"/>
</dbReference>
<dbReference type="PANTHER" id="PTHR18901">
    <property type="entry name" value="2-DEOXYGLUCOSE-6-PHOSPHATE PHOSPHATASE 2"/>
    <property type="match status" value="1"/>
</dbReference>
<dbReference type="InterPro" id="IPR023214">
    <property type="entry name" value="HAD_sf"/>
</dbReference>
<dbReference type="SFLD" id="SFLDS00003">
    <property type="entry name" value="Haloacid_Dehalogenase"/>
    <property type="match status" value="1"/>
</dbReference>
<comment type="caution">
    <text evidence="1">The sequence shown here is derived from an EMBL/GenBank/DDBJ whole genome shotgun (WGS) entry which is preliminary data.</text>
</comment>
<dbReference type="InterPro" id="IPR041492">
    <property type="entry name" value="HAD_2"/>
</dbReference>
<dbReference type="CDD" id="cd07505">
    <property type="entry name" value="HAD_BPGM-like"/>
    <property type="match status" value="1"/>
</dbReference>